<dbReference type="RefSeq" id="WP_145718123.1">
    <property type="nucleotide sequence ID" value="NZ_BAAAFY010000002.1"/>
</dbReference>
<keyword evidence="4" id="KW-0560">Oxidoreductase</keyword>
<dbReference type="InterPro" id="IPR036318">
    <property type="entry name" value="FAD-bd_PCMH-like_sf"/>
</dbReference>
<dbReference type="AlphaFoldDB" id="A0A562ST78"/>
<dbReference type="EMBL" id="VLLG01000005">
    <property type="protein sequence ID" value="TWI84455.1"/>
    <property type="molecule type" value="Genomic_DNA"/>
</dbReference>
<dbReference type="InterPro" id="IPR017896">
    <property type="entry name" value="4Fe4S_Fe-S-bd"/>
</dbReference>
<dbReference type="GO" id="GO:0071949">
    <property type="term" value="F:FAD binding"/>
    <property type="evidence" value="ECO:0007669"/>
    <property type="project" value="InterPro"/>
</dbReference>
<dbReference type="Pfam" id="PF02754">
    <property type="entry name" value="CCG"/>
    <property type="match status" value="2"/>
</dbReference>
<reference evidence="6 7" key="1">
    <citation type="journal article" date="2013" name="Stand. Genomic Sci.">
        <title>Genomic Encyclopedia of Type Strains, Phase I: The one thousand microbial genomes (KMG-I) project.</title>
        <authorList>
            <person name="Kyrpides N.C."/>
            <person name="Woyke T."/>
            <person name="Eisen J.A."/>
            <person name="Garrity G."/>
            <person name="Lilburn T.G."/>
            <person name="Beck B.J."/>
            <person name="Whitman W.B."/>
            <person name="Hugenholtz P."/>
            <person name="Klenk H.P."/>
        </authorList>
    </citation>
    <scope>NUCLEOTIDE SEQUENCE [LARGE SCALE GENOMIC DNA]</scope>
    <source>
        <strain evidence="6 7">DSM 13484</strain>
    </source>
</reference>
<dbReference type="PANTHER" id="PTHR11748:SF119">
    <property type="entry name" value="D-2-HYDROXYGLUTARATE DEHYDROGENASE"/>
    <property type="match status" value="1"/>
</dbReference>
<protein>
    <submittedName>
        <fullName evidence="6">FAD/FMN-containing dehydrogenase</fullName>
    </submittedName>
</protein>
<dbReference type="PROSITE" id="PS51387">
    <property type="entry name" value="FAD_PCMH"/>
    <property type="match status" value="1"/>
</dbReference>
<dbReference type="Proteomes" id="UP000316778">
    <property type="component" value="Unassembled WGS sequence"/>
</dbReference>
<evidence type="ECO:0000256" key="4">
    <source>
        <dbReference type="ARBA" id="ARBA00023002"/>
    </source>
</evidence>
<dbReference type="Gene3D" id="3.30.70.2190">
    <property type="match status" value="1"/>
</dbReference>
<comment type="caution">
    <text evidence="6">The sequence shown here is derived from an EMBL/GenBank/DDBJ whole genome shotgun (WGS) entry which is preliminary data.</text>
</comment>
<dbReference type="InterPro" id="IPR016169">
    <property type="entry name" value="FAD-bd_PCMH_sub2"/>
</dbReference>
<dbReference type="Gene3D" id="3.30.70.2740">
    <property type="match status" value="1"/>
</dbReference>
<accession>A0A562ST78</accession>
<dbReference type="Pfam" id="PF01565">
    <property type="entry name" value="FAD_binding_4"/>
    <property type="match status" value="1"/>
</dbReference>
<comment type="cofactor">
    <cofactor evidence="1">
        <name>FAD</name>
        <dbReference type="ChEBI" id="CHEBI:57692"/>
    </cofactor>
</comment>
<dbReference type="GO" id="GO:0004458">
    <property type="term" value="F:D-lactate dehydrogenase (cytochrome) activity"/>
    <property type="evidence" value="ECO:0007669"/>
    <property type="project" value="TreeGrafter"/>
</dbReference>
<evidence type="ECO:0000256" key="3">
    <source>
        <dbReference type="ARBA" id="ARBA00022827"/>
    </source>
</evidence>
<dbReference type="InterPro" id="IPR016164">
    <property type="entry name" value="FAD-linked_Oxase-like_C"/>
</dbReference>
<keyword evidence="2" id="KW-0285">Flavoprotein</keyword>
<dbReference type="InterPro" id="IPR006094">
    <property type="entry name" value="Oxid_FAD_bind_N"/>
</dbReference>
<dbReference type="SUPFAM" id="SSF56176">
    <property type="entry name" value="FAD-binding/transporter-associated domain-like"/>
    <property type="match status" value="1"/>
</dbReference>
<name>A0A562ST78_CHIJA</name>
<dbReference type="InterPro" id="IPR016167">
    <property type="entry name" value="FAD-bd_PCMH_sub1"/>
</dbReference>
<organism evidence="6 7">
    <name type="scientific">Chitinophaga japonensis</name>
    <name type="common">Flexibacter japonensis</name>
    <dbReference type="NCBI Taxonomy" id="104662"/>
    <lineage>
        <taxon>Bacteria</taxon>
        <taxon>Pseudomonadati</taxon>
        <taxon>Bacteroidota</taxon>
        <taxon>Chitinophagia</taxon>
        <taxon>Chitinophagales</taxon>
        <taxon>Chitinophagaceae</taxon>
        <taxon>Chitinophaga</taxon>
    </lineage>
</organism>
<evidence type="ECO:0000256" key="2">
    <source>
        <dbReference type="ARBA" id="ARBA00022630"/>
    </source>
</evidence>
<feature type="domain" description="FAD-binding PCMH-type" evidence="5">
    <location>
        <begin position="56"/>
        <end position="291"/>
    </location>
</feature>
<dbReference type="GO" id="GO:1903457">
    <property type="term" value="P:lactate catabolic process"/>
    <property type="evidence" value="ECO:0007669"/>
    <property type="project" value="TreeGrafter"/>
</dbReference>
<dbReference type="Gene3D" id="3.30.465.10">
    <property type="match status" value="1"/>
</dbReference>
<dbReference type="GO" id="GO:0008720">
    <property type="term" value="F:D-lactate dehydrogenase (NAD+) activity"/>
    <property type="evidence" value="ECO:0007669"/>
    <property type="project" value="TreeGrafter"/>
</dbReference>
<dbReference type="Pfam" id="PF13183">
    <property type="entry name" value="Fer4_8"/>
    <property type="match status" value="1"/>
</dbReference>
<dbReference type="PANTHER" id="PTHR11748">
    <property type="entry name" value="D-LACTATE DEHYDROGENASE"/>
    <property type="match status" value="1"/>
</dbReference>
<dbReference type="InterPro" id="IPR004017">
    <property type="entry name" value="Cys_rich_dom"/>
</dbReference>
<sequence length="1038" mass="114830">MEQLTTQPRFNTRFRTKYAAGVDAAGLEQWLKERIKGEVRFDDGSKALYATDASNYRQVPVGVVLPQDEEDIVHTIAACRRFNAPVLNRGGGTSLAGQCCNVAVVIDQSKYYNKVLQVDKDQKLVKVQAGIVLDHMRQHTEEKAGLTFGPDPATHNHCTIGGMVGNNSCGVHSIMAARQGNGARTSDNVERMTVLTYDGLKMEVGPTPEPELERIIAEGGPKGEIYRRLKALADKYAPLIRERFPHIPRRVSGYNLPALLPENGFNVAHALSGTEGTCVTVLDATMKLLDAPRARVLTVLGYPDVYTAGRAVPEVMSYEPIGLEGIDGMLISFMKRKGLNLQDLPLLPEGNGWLLVEFGGASVEEADKKARTMIAALKKKADTPDISLIDDPEQAQMIWEIRESGLGATAWVPGEPMTNPGWEDTAVPPERIGDYLQDLRRLFQKYDLNPSLYGHFGQGCVHCRVAFDLLSEQGLEQYRQFTREGAELVKQYGGSISGEHGDGQARGDLLEIMYGPELMEAFHEFKSIWDPQDKMNPGKVLDTYGQTANLRLGTQYNPASPRTQFHYPADNGRFSRATLRCVGVGKCRRHDGGTMCPSFMVTGEEMHSTRGRAHLLNEMLQGDIIKDGWKDPHVKEALDLCLSCKGCKGDCPVNVDIATYKAEFLSHYYKGRLRPRSAYAFGLIPWWARLASLVPAAANFVMRAPGIGRLLKAAGDIAPQRDMPAFAGTTFREWFGRRNREKAPKHKKVILWTDTFNNFFLPQTLVAATEVLEAAGFEVLITRRLLCCGRPLYDFGMLGTAKHLLQQILAELRTEIRQGIPIVGLEPSCVSVFRDELTDLLPGSEDARRLKKQTCTLAEFLDRYAEDFQLPPLKRNAILHGHCHQKAVLDMKSEVELLNKMGLELNVLDAGCCGIAGYFGYKQGAPYDVSVKLGERVLLPAVREAGKDAIIIADGFSCRGQIEQGSDRKGMHLAQVLQMALHEQHGRNKTKEKPERIYVDKMQLRDQGKTAKNLLLAAAVAGLTLAGCVLSANGKQKQ</sequence>
<evidence type="ECO:0000256" key="1">
    <source>
        <dbReference type="ARBA" id="ARBA00001974"/>
    </source>
</evidence>
<evidence type="ECO:0000313" key="6">
    <source>
        <dbReference type="EMBL" id="TWI84455.1"/>
    </source>
</evidence>
<keyword evidence="7" id="KW-1185">Reference proteome</keyword>
<dbReference type="Gene3D" id="3.30.43.10">
    <property type="entry name" value="Uridine Diphospho-n-acetylenolpyruvylglucosamine Reductase, domain 2"/>
    <property type="match status" value="1"/>
</dbReference>
<dbReference type="Pfam" id="PF02913">
    <property type="entry name" value="FAD-oxidase_C"/>
    <property type="match status" value="1"/>
</dbReference>
<dbReference type="InterPro" id="IPR004113">
    <property type="entry name" value="FAD-bd_oxidored_4_C"/>
</dbReference>
<keyword evidence="3" id="KW-0274">FAD</keyword>
<gene>
    <name evidence="6" type="ORF">LX66_4825</name>
</gene>
<dbReference type="SUPFAM" id="SSF55103">
    <property type="entry name" value="FAD-linked oxidases, C-terminal domain"/>
    <property type="match status" value="1"/>
</dbReference>
<dbReference type="OrthoDB" id="9767256at2"/>
<evidence type="ECO:0000259" key="5">
    <source>
        <dbReference type="PROSITE" id="PS51387"/>
    </source>
</evidence>
<dbReference type="SUPFAM" id="SSF46548">
    <property type="entry name" value="alpha-helical ferredoxin"/>
    <property type="match status" value="1"/>
</dbReference>
<proteinExistence type="predicted"/>
<dbReference type="InterPro" id="IPR016166">
    <property type="entry name" value="FAD-bd_PCMH"/>
</dbReference>
<evidence type="ECO:0000313" key="7">
    <source>
        <dbReference type="Proteomes" id="UP000316778"/>
    </source>
</evidence>